<sequence>MSLLLLKNYFSKDVTPKEKKTFSSKCGRFIKIAQGPQYNYSIVSSQLTAIDIDLYLVDHISGLFEDNMEMYTFLSALSRAERLDYMVANQHELPLVMLVDLDTDKVVSLPMDKMVVAEDVLGVFTSRQKRKALMTRYLAMTV</sequence>
<evidence type="ECO:0000313" key="1">
    <source>
        <dbReference type="EMBL" id="AEX55172.1"/>
    </source>
</evidence>
<proteinExistence type="predicted"/>
<name>H2D767_STRSL</name>
<protein>
    <submittedName>
        <fullName evidence="1">Uncharacterized protein</fullName>
    </submittedName>
</protein>
<dbReference type="AlphaFoldDB" id="H2D767"/>
<reference evidence="1" key="1">
    <citation type="journal article" date="2012" name="Appl. Environ. Microbiol.">
        <title>Salivaricin D, a Novel Intrinsically Trypsin-Resistant Lantibiotic from Streptococcus salivarius 5M6c Isolated from a Healthy Infant.</title>
        <authorList>
            <person name="Birri D.J."/>
            <person name="Brede D.A."/>
            <person name="Nes I.F."/>
        </authorList>
    </citation>
    <scope>NUCLEOTIDE SEQUENCE</scope>
    <source>
        <strain evidence="1">5M6c</strain>
    </source>
</reference>
<organism evidence="1">
    <name type="scientific">Streptococcus salivarius</name>
    <dbReference type="NCBI Taxonomy" id="1304"/>
    <lineage>
        <taxon>Bacteria</taxon>
        <taxon>Bacillati</taxon>
        <taxon>Bacillota</taxon>
        <taxon>Bacilli</taxon>
        <taxon>Lactobacillales</taxon>
        <taxon>Streptococcaceae</taxon>
        <taxon>Streptococcus</taxon>
    </lineage>
</organism>
<dbReference type="EMBL" id="JN564797">
    <property type="protein sequence ID" value="AEX55172.1"/>
    <property type="molecule type" value="Genomic_DNA"/>
</dbReference>
<accession>H2D767</accession>